<feature type="non-terminal residue" evidence="1">
    <location>
        <position position="52"/>
    </location>
</feature>
<keyword evidence="2" id="KW-1185">Reference proteome</keyword>
<dbReference type="EMBL" id="JABBNB010000126">
    <property type="protein sequence ID" value="NMO05350.1"/>
    <property type="molecule type" value="Genomic_DNA"/>
</dbReference>
<gene>
    <name evidence="1" type="ORF">HH308_29465</name>
</gene>
<comment type="caution">
    <text evidence="1">The sequence shown here is derived from an EMBL/GenBank/DDBJ whole genome shotgun (WGS) entry which is preliminary data.</text>
</comment>
<name>A0A848L2V8_9ACTN</name>
<organism evidence="1 2">
    <name type="scientific">Gordonia asplenii</name>
    <dbReference type="NCBI Taxonomy" id="2725283"/>
    <lineage>
        <taxon>Bacteria</taxon>
        <taxon>Bacillati</taxon>
        <taxon>Actinomycetota</taxon>
        <taxon>Actinomycetes</taxon>
        <taxon>Mycobacteriales</taxon>
        <taxon>Gordoniaceae</taxon>
        <taxon>Gordonia</taxon>
    </lineage>
</organism>
<reference evidence="1 2" key="1">
    <citation type="submission" date="2020-04" db="EMBL/GenBank/DDBJ databases">
        <title>Gordonia sp. nov. TBRC 11910.</title>
        <authorList>
            <person name="Suriyachadkun C."/>
        </authorList>
    </citation>
    <scope>NUCLEOTIDE SEQUENCE [LARGE SCALE GENOMIC DNA]</scope>
    <source>
        <strain evidence="1 2">TBRC 11910</strain>
    </source>
</reference>
<sequence length="52" mass="5369">MSKSTSPYPLLSADGTGTGVVSHAGATVMLRAAEKTGLISRLSEALAPWRKP</sequence>
<dbReference type="Proteomes" id="UP000550729">
    <property type="component" value="Unassembled WGS sequence"/>
</dbReference>
<dbReference type="AlphaFoldDB" id="A0A848L2V8"/>
<evidence type="ECO:0000313" key="1">
    <source>
        <dbReference type="EMBL" id="NMO05350.1"/>
    </source>
</evidence>
<accession>A0A848L2V8</accession>
<protein>
    <submittedName>
        <fullName evidence="1">IS1380 family transposase</fullName>
    </submittedName>
</protein>
<proteinExistence type="predicted"/>
<evidence type="ECO:0000313" key="2">
    <source>
        <dbReference type="Proteomes" id="UP000550729"/>
    </source>
</evidence>